<dbReference type="InterPro" id="IPR044076">
    <property type="entry name" value="Ribosomal_P2"/>
</dbReference>
<dbReference type="AlphaFoldDB" id="A0A7S0HDT0"/>
<dbReference type="GO" id="GO:0003735">
    <property type="term" value="F:structural constituent of ribosome"/>
    <property type="evidence" value="ECO:0007669"/>
    <property type="project" value="InterPro"/>
</dbReference>
<evidence type="ECO:0000256" key="3">
    <source>
        <dbReference type="ARBA" id="ARBA00023274"/>
    </source>
</evidence>
<dbReference type="FunFam" id="1.10.10.1410:FF:000002">
    <property type="entry name" value="60S acidic ribosomal protein P2"/>
    <property type="match status" value="1"/>
</dbReference>
<accession>A0A7S0HDT0</accession>
<dbReference type="InterPro" id="IPR038716">
    <property type="entry name" value="P1/P2_N_sf"/>
</dbReference>
<evidence type="ECO:0000256" key="2">
    <source>
        <dbReference type="ARBA" id="ARBA00022980"/>
    </source>
</evidence>
<dbReference type="CDD" id="cd05833">
    <property type="entry name" value="Ribosomal_P2"/>
    <property type="match status" value="1"/>
</dbReference>
<dbReference type="PANTHER" id="PTHR21141:SF5">
    <property type="entry name" value="LARGE RIBOSOMAL SUBUNIT PROTEIN P2"/>
    <property type="match status" value="1"/>
</dbReference>
<dbReference type="GO" id="GO:0002182">
    <property type="term" value="P:cytoplasmic translational elongation"/>
    <property type="evidence" value="ECO:0007669"/>
    <property type="project" value="InterPro"/>
</dbReference>
<evidence type="ECO:0008006" key="7">
    <source>
        <dbReference type="Google" id="ProtNLM"/>
    </source>
</evidence>
<dbReference type="EMBL" id="HBEO01012845">
    <property type="protein sequence ID" value="CAD8480977.1"/>
    <property type="molecule type" value="Transcribed_RNA"/>
</dbReference>
<evidence type="ECO:0000256" key="1">
    <source>
        <dbReference type="ARBA" id="ARBA00005436"/>
    </source>
</evidence>
<evidence type="ECO:0000256" key="4">
    <source>
        <dbReference type="SAM" id="MobiDB-lite"/>
    </source>
</evidence>
<feature type="region of interest" description="Disordered" evidence="4">
    <location>
        <begin position="134"/>
        <end position="184"/>
    </location>
</feature>
<dbReference type="HAMAP" id="MF_01478">
    <property type="entry name" value="Ribosomal_L12_arch"/>
    <property type="match status" value="1"/>
</dbReference>
<dbReference type="Gene3D" id="1.10.10.1410">
    <property type="match status" value="1"/>
</dbReference>
<keyword evidence="3" id="KW-0687">Ribonucleoprotein</keyword>
<comment type="similarity">
    <text evidence="1">Belongs to the eukaryotic ribosomal protein P1/P2 family.</text>
</comment>
<feature type="chain" id="PRO_5030990629" description="60S acidic ribosomal protein P2" evidence="5">
    <location>
        <begin position="20"/>
        <end position="184"/>
    </location>
</feature>
<keyword evidence="2" id="KW-0689">Ribosomal protein</keyword>
<gene>
    <name evidence="6" type="ORF">HPHI1048_LOCUS8758</name>
</gene>
<sequence>MQGSIAFILVLLCVEHSWAHLTVHTPLLQTALADGGSSRSMTQYGLPSSNVMRLRGGMDQMAAYLLCRMGGNENPSLEDVKKVLNSVEAKVDEDRINHLVRDLNGKDIQELLEQAKKEALENAQIDRFLDAQSAPNAAGAQAGAASKAAPPDAAAEGKKEKAKAAKKESSSDSLDGDMGFGLFD</sequence>
<name>A0A7S0HDT0_9CRYP</name>
<dbReference type="PANTHER" id="PTHR21141">
    <property type="entry name" value="60S ACIDIC RIBOSOMAL PROTEIN FAMILY MEMBER"/>
    <property type="match status" value="1"/>
</dbReference>
<feature type="signal peptide" evidence="5">
    <location>
        <begin position="1"/>
        <end position="19"/>
    </location>
</feature>
<dbReference type="InterPro" id="IPR027534">
    <property type="entry name" value="Ribosomal_P1/P2"/>
</dbReference>
<proteinExistence type="inferred from homology"/>
<dbReference type="GO" id="GO:0022625">
    <property type="term" value="C:cytosolic large ribosomal subunit"/>
    <property type="evidence" value="ECO:0007669"/>
    <property type="project" value="InterPro"/>
</dbReference>
<evidence type="ECO:0000313" key="6">
    <source>
        <dbReference type="EMBL" id="CAD8480977.1"/>
    </source>
</evidence>
<evidence type="ECO:0000256" key="5">
    <source>
        <dbReference type="SAM" id="SignalP"/>
    </source>
</evidence>
<protein>
    <recommendedName>
        <fullName evidence="7">60S acidic ribosomal protein P2</fullName>
    </recommendedName>
</protein>
<feature type="compositionally biased region" description="Basic and acidic residues" evidence="4">
    <location>
        <begin position="155"/>
        <end position="170"/>
    </location>
</feature>
<feature type="compositionally biased region" description="Low complexity" evidence="4">
    <location>
        <begin position="134"/>
        <end position="154"/>
    </location>
</feature>
<reference evidence="6" key="1">
    <citation type="submission" date="2021-01" db="EMBL/GenBank/DDBJ databases">
        <authorList>
            <person name="Corre E."/>
            <person name="Pelletier E."/>
            <person name="Niang G."/>
            <person name="Scheremetjew M."/>
            <person name="Finn R."/>
            <person name="Kale V."/>
            <person name="Holt S."/>
            <person name="Cochrane G."/>
            <person name="Meng A."/>
            <person name="Brown T."/>
            <person name="Cohen L."/>
        </authorList>
    </citation>
    <scope>NUCLEOTIDE SEQUENCE</scope>
    <source>
        <strain evidence="6">CCMP325</strain>
    </source>
</reference>
<dbReference type="Pfam" id="PF00428">
    <property type="entry name" value="Ribosomal_60s"/>
    <property type="match status" value="1"/>
</dbReference>
<organism evidence="6">
    <name type="scientific">Hanusia phi</name>
    <dbReference type="NCBI Taxonomy" id="3032"/>
    <lineage>
        <taxon>Eukaryota</taxon>
        <taxon>Cryptophyceae</taxon>
        <taxon>Pyrenomonadales</taxon>
        <taxon>Geminigeraceae</taxon>
        <taxon>Hanusia</taxon>
    </lineage>
</organism>
<keyword evidence="5" id="KW-0732">Signal</keyword>